<reference evidence="2" key="1">
    <citation type="journal article" date="2014" name="Front. Microbiol.">
        <title>High frequency of phylogenetically diverse reductive dehalogenase-homologous genes in deep subseafloor sedimentary metagenomes.</title>
        <authorList>
            <person name="Kawai M."/>
            <person name="Futagami T."/>
            <person name="Toyoda A."/>
            <person name="Takaki Y."/>
            <person name="Nishi S."/>
            <person name="Hori S."/>
            <person name="Arai W."/>
            <person name="Tsubouchi T."/>
            <person name="Morono Y."/>
            <person name="Uchiyama I."/>
            <person name="Ito T."/>
            <person name="Fujiyama A."/>
            <person name="Inagaki F."/>
            <person name="Takami H."/>
        </authorList>
    </citation>
    <scope>NUCLEOTIDE SEQUENCE</scope>
    <source>
        <strain evidence="2">Expedition CK06-06</strain>
    </source>
</reference>
<dbReference type="InterPro" id="IPR036390">
    <property type="entry name" value="WH_DNA-bd_sf"/>
</dbReference>
<dbReference type="AlphaFoldDB" id="X1J4H7"/>
<protein>
    <recommendedName>
        <fullName evidence="1">ArnR1-like winged helix-turn-helix domain-containing protein</fullName>
    </recommendedName>
</protein>
<dbReference type="SUPFAM" id="SSF46785">
    <property type="entry name" value="Winged helix' DNA-binding domain"/>
    <property type="match status" value="1"/>
</dbReference>
<feature type="non-terminal residue" evidence="2">
    <location>
        <position position="1"/>
    </location>
</feature>
<sequence>YHKSHGGFSYEIMDEEAYEQFWMGRRPSTREAAEVWLGDPDKTQHQLMIEFGKNQPLLTIHELLKAGVLRRFKREDHVKRERQKKRGEIDIFAEILCLANEGGIKKTPIVYQANLNFKILDIFLSELLERGLIEIKDNIYETTDRGIKFLHHYGEIEKLGTLGPV</sequence>
<dbReference type="Gene3D" id="1.10.10.10">
    <property type="entry name" value="Winged helix-like DNA-binding domain superfamily/Winged helix DNA-binding domain"/>
    <property type="match status" value="1"/>
</dbReference>
<evidence type="ECO:0000259" key="1">
    <source>
        <dbReference type="Pfam" id="PF14947"/>
    </source>
</evidence>
<dbReference type="EMBL" id="BARU01038901">
    <property type="protein sequence ID" value="GAH88882.1"/>
    <property type="molecule type" value="Genomic_DNA"/>
</dbReference>
<accession>X1J4H7</accession>
<dbReference type="InterPro" id="IPR036388">
    <property type="entry name" value="WH-like_DNA-bd_sf"/>
</dbReference>
<comment type="caution">
    <text evidence="2">The sequence shown here is derived from an EMBL/GenBank/DDBJ whole genome shotgun (WGS) entry which is preliminary data.</text>
</comment>
<dbReference type="InterPro" id="IPR038723">
    <property type="entry name" value="ArnR1-like_HTH"/>
</dbReference>
<feature type="domain" description="ArnR1-like winged helix-turn-helix" evidence="1">
    <location>
        <begin position="85"/>
        <end position="159"/>
    </location>
</feature>
<dbReference type="Pfam" id="PF14947">
    <property type="entry name" value="HTH_45"/>
    <property type="match status" value="1"/>
</dbReference>
<organism evidence="2">
    <name type="scientific">marine sediment metagenome</name>
    <dbReference type="NCBI Taxonomy" id="412755"/>
    <lineage>
        <taxon>unclassified sequences</taxon>
        <taxon>metagenomes</taxon>
        <taxon>ecological metagenomes</taxon>
    </lineage>
</organism>
<name>X1J4H7_9ZZZZ</name>
<gene>
    <name evidence="2" type="ORF">S03H2_60377</name>
</gene>
<proteinExistence type="predicted"/>
<evidence type="ECO:0000313" key="2">
    <source>
        <dbReference type="EMBL" id="GAH88882.1"/>
    </source>
</evidence>